<dbReference type="RefSeq" id="WP_093559690.1">
    <property type="nucleotide sequence ID" value="NZ_FPBO01000040.1"/>
</dbReference>
<evidence type="ECO:0000313" key="3">
    <source>
        <dbReference type="Proteomes" id="UP000199391"/>
    </source>
</evidence>
<dbReference type="EMBL" id="FPBO01000040">
    <property type="protein sequence ID" value="SFV13892.1"/>
    <property type="molecule type" value="Genomic_DNA"/>
</dbReference>
<name>A0A1I7LW41_9BURK</name>
<accession>A0A1I7LW41</accession>
<reference evidence="3" key="1">
    <citation type="submission" date="2016-10" db="EMBL/GenBank/DDBJ databases">
        <authorList>
            <person name="Varghese N."/>
            <person name="Submissions S."/>
        </authorList>
    </citation>
    <scope>NUCLEOTIDE SEQUENCE [LARGE SCALE GENOMIC DNA]</scope>
    <source>
        <strain evidence="3">CGMCC 1.11014</strain>
    </source>
</reference>
<dbReference type="STRING" id="1035707.SAMN05216552_104035"/>
<keyword evidence="3" id="KW-1185">Reference proteome</keyword>
<dbReference type="AlphaFoldDB" id="A0A1I7LW41"/>
<dbReference type="OrthoDB" id="8723876at2"/>
<evidence type="ECO:0000313" key="2">
    <source>
        <dbReference type="EMBL" id="SFV13892.1"/>
    </source>
</evidence>
<sequence length="404" mass="44256">MNVEIPPSAPEIKTMSRSMFDHNRVGVTFKGIAHRKPQGGQAAERPPRQAIGNRRSLSEKSAAPTDDTGLFDDDQETLPYRVAARSALDSMLQDDSEKNREQITEALAQIHEPLQQFTVLFGAMKEVDNRGGIGDKQKQSLKNAFNEMMTNLVNRDRGAIRKGLREGADNSPVAASLDAARAARGLSTDLRDLRFKVGARARGGVDEELSPLVMATTLLKTVGAAYTEEAMESVCSRLMPGLRTRSAFKEAAYSLTFSDAITFSIARTGFKVARDLRRDLLEMAGVLCKPHHVEAATTLFTAAEQGWGKGKANQLVNQLVDLAGSAPLTRAKVYTVVRHAIDTLPATTWPQEKKAAKGDLLEDLDRQVLNAYAEIPLLTTKAERKEEEWRNQYAAGRAPTPVAN</sequence>
<evidence type="ECO:0000256" key="1">
    <source>
        <dbReference type="SAM" id="MobiDB-lite"/>
    </source>
</evidence>
<gene>
    <name evidence="2" type="ORF">SAMN05216552_104035</name>
</gene>
<organism evidence="2 3">
    <name type="scientific">Pseudoduganella namucuonensis</name>
    <dbReference type="NCBI Taxonomy" id="1035707"/>
    <lineage>
        <taxon>Bacteria</taxon>
        <taxon>Pseudomonadati</taxon>
        <taxon>Pseudomonadota</taxon>
        <taxon>Betaproteobacteria</taxon>
        <taxon>Burkholderiales</taxon>
        <taxon>Oxalobacteraceae</taxon>
        <taxon>Telluria group</taxon>
        <taxon>Pseudoduganella</taxon>
    </lineage>
</organism>
<dbReference type="Proteomes" id="UP000199391">
    <property type="component" value="Unassembled WGS sequence"/>
</dbReference>
<protein>
    <submittedName>
        <fullName evidence="2">Uncharacterized protein</fullName>
    </submittedName>
</protein>
<feature type="region of interest" description="Disordered" evidence="1">
    <location>
        <begin position="34"/>
        <end position="73"/>
    </location>
</feature>
<proteinExistence type="predicted"/>